<accession>A0A0F9K5U8</accession>
<reference evidence="1" key="1">
    <citation type="journal article" date="2015" name="Nature">
        <title>Complex archaea that bridge the gap between prokaryotes and eukaryotes.</title>
        <authorList>
            <person name="Spang A."/>
            <person name="Saw J.H."/>
            <person name="Jorgensen S.L."/>
            <person name="Zaremba-Niedzwiedzka K."/>
            <person name="Martijn J."/>
            <person name="Lind A.E."/>
            <person name="van Eijk R."/>
            <person name="Schleper C."/>
            <person name="Guy L."/>
            <person name="Ettema T.J."/>
        </authorList>
    </citation>
    <scope>NUCLEOTIDE SEQUENCE</scope>
</reference>
<proteinExistence type="predicted"/>
<organism evidence="1">
    <name type="scientific">marine sediment metagenome</name>
    <dbReference type="NCBI Taxonomy" id="412755"/>
    <lineage>
        <taxon>unclassified sequences</taxon>
        <taxon>metagenomes</taxon>
        <taxon>ecological metagenomes</taxon>
    </lineage>
</organism>
<dbReference type="AlphaFoldDB" id="A0A0F9K5U8"/>
<name>A0A0F9K5U8_9ZZZZ</name>
<sequence length="104" mass="12154">KAAMPFPDPQSEREELNNILWSIGVAIPYSRTADPEHPFYMEMSELRDLVQWQMGRVAEEPEFQKGHITEEAQEGFRQYLRWRDRRDMGVVSYSVPGVPGQEAR</sequence>
<evidence type="ECO:0000313" key="1">
    <source>
        <dbReference type="EMBL" id="KKM70046.1"/>
    </source>
</evidence>
<protein>
    <submittedName>
        <fullName evidence="1">Uncharacterized protein</fullName>
    </submittedName>
</protein>
<gene>
    <name evidence="1" type="ORF">LCGC14_1444640</name>
</gene>
<dbReference type="EMBL" id="LAZR01009889">
    <property type="protein sequence ID" value="KKM70046.1"/>
    <property type="molecule type" value="Genomic_DNA"/>
</dbReference>
<comment type="caution">
    <text evidence="1">The sequence shown here is derived from an EMBL/GenBank/DDBJ whole genome shotgun (WGS) entry which is preliminary data.</text>
</comment>
<feature type="non-terminal residue" evidence="1">
    <location>
        <position position="1"/>
    </location>
</feature>